<dbReference type="PATRIC" id="fig|1698262.3.peg.472"/>
<dbReference type="Proteomes" id="UP000070195">
    <property type="component" value="Unassembled WGS sequence"/>
</dbReference>
<dbReference type="PANTHER" id="PTHR43007:SF1">
    <property type="entry name" value="2-PHOSPHO-L-LACTATE TRANSFERASE"/>
    <property type="match status" value="1"/>
</dbReference>
<dbReference type="SUPFAM" id="SSF142338">
    <property type="entry name" value="CofD-like"/>
    <property type="match status" value="1"/>
</dbReference>
<feature type="non-terminal residue" evidence="3">
    <location>
        <position position="85"/>
    </location>
</feature>
<comment type="caution">
    <text evidence="3">The sequence shown here is derived from an EMBL/GenBank/DDBJ whole genome shotgun (WGS) entry which is preliminary data.</text>
</comment>
<keyword evidence="1 3" id="KW-0808">Transferase</keyword>
<evidence type="ECO:0000256" key="1">
    <source>
        <dbReference type="ARBA" id="ARBA00022679"/>
    </source>
</evidence>
<dbReference type="Gene3D" id="3.40.50.10680">
    <property type="entry name" value="CofD-like domains"/>
    <property type="match status" value="1"/>
</dbReference>
<dbReference type="Pfam" id="PF01933">
    <property type="entry name" value="CofD"/>
    <property type="match status" value="1"/>
</dbReference>
<dbReference type="EMBL" id="LHXM01000050">
    <property type="protein sequence ID" value="KXA90837.1"/>
    <property type="molecule type" value="Genomic_DNA"/>
</dbReference>
<keyword evidence="4" id="KW-1185">Reference proteome</keyword>
<gene>
    <name evidence="3" type="ORF">AKJ63_02160</name>
</gene>
<proteinExistence type="predicted"/>
<evidence type="ECO:0000256" key="2">
    <source>
        <dbReference type="ARBA" id="ARBA00022842"/>
    </source>
</evidence>
<dbReference type="PANTHER" id="PTHR43007">
    <property type="entry name" value="2-PHOSPHO-L-LACTATE TRANSFERASE"/>
    <property type="match status" value="1"/>
</dbReference>
<keyword evidence="2" id="KW-0460">Magnesium</keyword>
<accession>A0A133U9I6</accession>
<dbReference type="AlphaFoldDB" id="A0A133U9I6"/>
<protein>
    <submittedName>
        <fullName evidence="3">2-phospho-L-lactate transferase</fullName>
    </submittedName>
</protein>
<dbReference type="InterPro" id="IPR010115">
    <property type="entry name" value="FbiA/CofD"/>
</dbReference>
<evidence type="ECO:0000313" key="3">
    <source>
        <dbReference type="EMBL" id="KXA90837.1"/>
    </source>
</evidence>
<reference evidence="3 4" key="1">
    <citation type="journal article" date="2016" name="Sci. Rep.">
        <title>Metabolic traits of an uncultured archaeal lineage -MSBL1- from brine pools of the Red Sea.</title>
        <authorList>
            <person name="Mwirichia R."/>
            <person name="Alam I."/>
            <person name="Rashid M."/>
            <person name="Vinu M."/>
            <person name="Ba-Alawi W."/>
            <person name="Anthony Kamau A."/>
            <person name="Kamanda Ngugi D."/>
            <person name="Goker M."/>
            <person name="Klenk H.P."/>
            <person name="Bajic V."/>
            <person name="Stingl U."/>
        </authorList>
    </citation>
    <scope>NUCLEOTIDE SEQUENCE [LARGE SCALE GENOMIC DNA]</scope>
    <source>
        <strain evidence="3">SCGC-AAA259D18</strain>
    </source>
</reference>
<dbReference type="GO" id="GO:0000287">
    <property type="term" value="F:magnesium ion binding"/>
    <property type="evidence" value="ECO:0007669"/>
    <property type="project" value="InterPro"/>
</dbReference>
<dbReference type="Gene3D" id="1.10.8.240">
    <property type="entry name" value="CofD-like domain"/>
    <property type="match status" value="1"/>
</dbReference>
<dbReference type="InterPro" id="IPR038136">
    <property type="entry name" value="CofD-like_dom_sf"/>
</dbReference>
<name>A0A133U9I6_9EURY</name>
<sequence>MLTVISGGTGTPKLLQGLTEVVSQKDISVVVNTGEDVEITGLRVSPDLDTVVYTLGGIIDDENWYGIEGDSFTTYEMLRTLGHYE</sequence>
<evidence type="ECO:0000313" key="4">
    <source>
        <dbReference type="Proteomes" id="UP000070195"/>
    </source>
</evidence>
<organism evidence="3 4">
    <name type="scientific">candidate division MSBL1 archaeon SCGC-AAA259D18</name>
    <dbReference type="NCBI Taxonomy" id="1698262"/>
    <lineage>
        <taxon>Archaea</taxon>
        <taxon>Methanobacteriati</taxon>
        <taxon>Methanobacteriota</taxon>
        <taxon>candidate division MSBL1</taxon>
    </lineage>
</organism>
<dbReference type="GO" id="GO:0043743">
    <property type="term" value="F:LPPG:FO 2-phospho-L-lactate transferase activity"/>
    <property type="evidence" value="ECO:0007669"/>
    <property type="project" value="InterPro"/>
</dbReference>
<dbReference type="InterPro" id="IPR002882">
    <property type="entry name" value="CofD"/>
</dbReference>